<evidence type="ECO:0000313" key="1">
    <source>
        <dbReference type="EMBL" id="EER32344.1"/>
    </source>
</evidence>
<name>C5MCR4_CANTT</name>
<dbReference type="EMBL" id="GG692399">
    <property type="protein sequence ID" value="EER32344.1"/>
    <property type="molecule type" value="Genomic_DNA"/>
</dbReference>
<dbReference type="AlphaFoldDB" id="C5MCR4"/>
<dbReference type="KEGG" id="ctp:CTRG_04015"/>
<gene>
    <name evidence="1" type="ORF">CTRG_04015</name>
</gene>
<protein>
    <submittedName>
        <fullName evidence="1">Uncharacterized protein</fullName>
    </submittedName>
</protein>
<proteinExistence type="predicted"/>
<reference evidence="1 2" key="1">
    <citation type="journal article" date="2009" name="Nature">
        <title>Evolution of pathogenicity and sexual reproduction in eight Candida genomes.</title>
        <authorList>
            <person name="Butler G."/>
            <person name="Rasmussen M.D."/>
            <person name="Lin M.F."/>
            <person name="Santos M.A."/>
            <person name="Sakthikumar S."/>
            <person name="Munro C.A."/>
            <person name="Rheinbay E."/>
            <person name="Grabherr M."/>
            <person name="Forche A."/>
            <person name="Reedy J.L."/>
            <person name="Agrafioti I."/>
            <person name="Arnaud M.B."/>
            <person name="Bates S."/>
            <person name="Brown A.J."/>
            <person name="Brunke S."/>
            <person name="Costanzo M.C."/>
            <person name="Fitzpatrick D.A."/>
            <person name="de Groot P.W."/>
            <person name="Harris D."/>
            <person name="Hoyer L.L."/>
            <person name="Hube B."/>
            <person name="Klis F.M."/>
            <person name="Kodira C."/>
            <person name="Lennard N."/>
            <person name="Logue M.E."/>
            <person name="Martin R."/>
            <person name="Neiman A.M."/>
            <person name="Nikolaou E."/>
            <person name="Quail M.A."/>
            <person name="Quinn J."/>
            <person name="Santos M.C."/>
            <person name="Schmitzberger F.F."/>
            <person name="Sherlock G."/>
            <person name="Shah P."/>
            <person name="Silverstein K.A."/>
            <person name="Skrzypek M.S."/>
            <person name="Soll D."/>
            <person name="Staggs R."/>
            <person name="Stansfield I."/>
            <person name="Stumpf M.P."/>
            <person name="Sudbery P.E."/>
            <person name="Srikantha T."/>
            <person name="Zeng Q."/>
            <person name="Berman J."/>
            <person name="Berriman M."/>
            <person name="Heitman J."/>
            <person name="Gow N.A."/>
            <person name="Lorenz M.C."/>
            <person name="Birren B.W."/>
            <person name="Kellis M."/>
            <person name="Cuomo C.A."/>
        </authorList>
    </citation>
    <scope>NUCLEOTIDE SEQUENCE [LARGE SCALE GENOMIC DNA]</scope>
    <source>
        <strain evidence="2">ATCC MYA-3404 / T1</strain>
    </source>
</reference>
<evidence type="ECO:0000313" key="2">
    <source>
        <dbReference type="Proteomes" id="UP000002037"/>
    </source>
</evidence>
<dbReference type="VEuPathDB" id="FungiDB:CTRG_04015"/>
<sequence>MTLTKYQRGDLIEGWNDCPIPQKKSILITKDHNRDITVQNVTDILNKIFALKLNLSERELNHYKSKLVNVVEKMSPGSSHLIFMHHICQEILDNLENITPQLRNDLKNQVVEYMMVHEGVSTWCSPMKKIVASI</sequence>
<keyword evidence="2" id="KW-1185">Reference proteome</keyword>
<dbReference type="OrthoDB" id="4090463at2759"/>
<dbReference type="RefSeq" id="XP_002549718.1">
    <property type="nucleotide sequence ID" value="XM_002549672.1"/>
</dbReference>
<dbReference type="HOGENOM" id="CLU_1916804_0_0_1"/>
<dbReference type="GeneID" id="8296993"/>
<organism evidence="1 2">
    <name type="scientific">Candida tropicalis (strain ATCC MYA-3404 / T1)</name>
    <name type="common">Yeast</name>
    <dbReference type="NCBI Taxonomy" id="294747"/>
    <lineage>
        <taxon>Eukaryota</taxon>
        <taxon>Fungi</taxon>
        <taxon>Dikarya</taxon>
        <taxon>Ascomycota</taxon>
        <taxon>Saccharomycotina</taxon>
        <taxon>Pichiomycetes</taxon>
        <taxon>Debaryomycetaceae</taxon>
        <taxon>Candida/Lodderomyces clade</taxon>
        <taxon>Candida</taxon>
    </lineage>
</organism>
<dbReference type="eggNOG" id="ENOG502S4DB">
    <property type="taxonomic scope" value="Eukaryota"/>
</dbReference>
<dbReference type="Proteomes" id="UP000002037">
    <property type="component" value="Unassembled WGS sequence"/>
</dbReference>
<accession>C5MCR4</accession>